<dbReference type="EMBL" id="CP003358">
    <property type="protein sequence ID" value="AGB43217.1"/>
    <property type="molecule type" value="Genomic_DNA"/>
</dbReference>
<feature type="domain" description="CD-NTase-associated protein 12/Pycsar effector protein TIR" evidence="1">
    <location>
        <begin position="166"/>
        <end position="284"/>
    </location>
</feature>
<name>L0KD27_MESAW</name>
<dbReference type="OrthoDB" id="5497289at2"/>
<sequence>MATDLFKEMKNALLDLQSSQFQTYQRPLKTLARLLQNPDLAEVNAKLTEGLDLDKFLGAQTTRGGLVGSDTFDWPDDPREALGLTLLMILRFAEKPELMLTFGHSYYHSGNKLSDAVHSVVRQLLIPFLRDYKSYVEGGDDGSVRLVLPAAHNGREARLTGAGSNKVFIVHGHDDDALHGLARFLERLKLEPIVLREQPNQGRTIIEKYEDIAGEVGFALVLLTPDDVGAAKAATEQNQRARQNVIFELGYFAGHLGRGRVCLLRKGSVEIPSDLYGVLYIDLDPSEGWKSKLVQEMKAAKLDFDANRMFG</sequence>
<dbReference type="InterPro" id="IPR019302">
    <property type="entry name" value="CAP12/PCTIR_TIR_dom"/>
</dbReference>
<evidence type="ECO:0000313" key="2">
    <source>
        <dbReference type="EMBL" id="AGB43217.1"/>
    </source>
</evidence>
<accession>L0KD27</accession>
<dbReference type="InterPro" id="IPR014571">
    <property type="entry name" value="UCP032620"/>
</dbReference>
<dbReference type="eggNOG" id="COG4271">
    <property type="taxonomic scope" value="Bacteria"/>
</dbReference>
<dbReference type="STRING" id="754035.Mesau_00731"/>
<reference evidence="3" key="1">
    <citation type="submission" date="2012-02" db="EMBL/GenBank/DDBJ databases">
        <title>Complete sequence of Mesorhizobium australicum WSM2073.</title>
        <authorList>
            <person name="Lucas S."/>
            <person name="Han J."/>
            <person name="Lapidus A."/>
            <person name="Cheng J.-F."/>
            <person name="Goodwin L."/>
            <person name="Pitluck S."/>
            <person name="Peters L."/>
            <person name="Gu W."/>
            <person name="Detter J.C."/>
            <person name="Han C."/>
            <person name="Tapia R."/>
            <person name="Land M."/>
            <person name="Hauser L."/>
            <person name="Kyrpides N."/>
            <person name="Ivanova N."/>
            <person name="Pagani I."/>
            <person name="Reeve W.G."/>
            <person name="Howieson J.G."/>
            <person name="Tiwari R.P."/>
            <person name="O'Hara G.W."/>
            <person name="Atkins C.A."/>
            <person name="Ronson C.W."/>
            <person name="Nandasena K.G."/>
            <person name="Woyke T."/>
        </authorList>
    </citation>
    <scope>NUCLEOTIDE SEQUENCE [LARGE SCALE GENOMIC DNA]</scope>
    <source>
        <strain evidence="3">LMG 24608 / HAMBI 3006 / WSM2073</strain>
    </source>
</reference>
<dbReference type="KEGG" id="mam:Mesau_00731"/>
<dbReference type="PIRSF" id="PIRSF032620">
    <property type="entry name" value="UCP032620"/>
    <property type="match status" value="1"/>
</dbReference>
<dbReference type="RefSeq" id="WP_015314689.1">
    <property type="nucleotide sequence ID" value="NC_019973.1"/>
</dbReference>
<gene>
    <name evidence="2" type="ordered locus">Mesau_00731</name>
</gene>
<proteinExistence type="predicted"/>
<dbReference type="GO" id="GO:0050135">
    <property type="term" value="F:NADP+ nucleosidase activity"/>
    <property type="evidence" value="ECO:0007669"/>
    <property type="project" value="InterPro"/>
</dbReference>
<dbReference type="Proteomes" id="UP000010998">
    <property type="component" value="Chromosome"/>
</dbReference>
<dbReference type="GeneID" id="90988257"/>
<dbReference type="HOGENOM" id="CLU_062182_0_0_5"/>
<dbReference type="Pfam" id="PF10137">
    <property type="entry name" value="CAP12-PCTIR_TIR"/>
    <property type="match status" value="1"/>
</dbReference>
<organism evidence="2 3">
    <name type="scientific">Mesorhizobium australicum (strain HAMBI 3006 / LMG 24608 / WSM2073)</name>
    <dbReference type="NCBI Taxonomy" id="754035"/>
    <lineage>
        <taxon>Bacteria</taxon>
        <taxon>Pseudomonadati</taxon>
        <taxon>Pseudomonadota</taxon>
        <taxon>Alphaproteobacteria</taxon>
        <taxon>Hyphomicrobiales</taxon>
        <taxon>Phyllobacteriaceae</taxon>
        <taxon>Mesorhizobium</taxon>
    </lineage>
</organism>
<keyword evidence="3" id="KW-1185">Reference proteome</keyword>
<protein>
    <submittedName>
        <fullName evidence="2">Putative nucleotide-binding protein containing TIR-like domain</fullName>
    </submittedName>
</protein>
<evidence type="ECO:0000313" key="3">
    <source>
        <dbReference type="Proteomes" id="UP000010998"/>
    </source>
</evidence>
<evidence type="ECO:0000259" key="1">
    <source>
        <dbReference type="Pfam" id="PF10137"/>
    </source>
</evidence>
<dbReference type="AlphaFoldDB" id="L0KD27"/>